<dbReference type="SUPFAM" id="SSF46785">
    <property type="entry name" value="Winged helix' DNA-binding domain"/>
    <property type="match status" value="1"/>
</dbReference>
<keyword evidence="3" id="KW-1185">Reference proteome</keyword>
<dbReference type="Proteomes" id="UP000272528">
    <property type="component" value="Chromosome"/>
</dbReference>
<dbReference type="Pfam" id="PF13730">
    <property type="entry name" value="HTH_36"/>
    <property type="match status" value="1"/>
</dbReference>
<dbReference type="EMBL" id="CP034437">
    <property type="protein sequence ID" value="AZN43377.1"/>
    <property type="molecule type" value="Genomic_DNA"/>
</dbReference>
<protein>
    <submittedName>
        <fullName evidence="2">HTH domain-containing protein</fullName>
    </submittedName>
</protein>
<dbReference type="RefSeq" id="WP_126019856.1">
    <property type="nucleotide sequence ID" value="NZ_CP034437.1"/>
</dbReference>
<gene>
    <name evidence="2" type="ORF">EJC50_29560</name>
</gene>
<sequence length="313" mass="35399">MPDSYPFPIYSGLLEPRHYKSIGSAVWLFLWCISSTTKELEKDGITWGIVLGNKPIKREDLAEQFGVEEKTVRRWIKQLEEQGYIRVTRAPYGMIFTVRNSKKYQNSSGKNAHSPPERVDKNVQSEVREWTEMSSLTDKNVHSNKDITGDITVKDLSVLPSSENAQEEIESNLGNGVPSTELRAEISPFKQIEDHYLLRRAIGFDLSGTDIAAIRKVLEDGIPVGAVLTGIDKAFEQYKPRFEGDRIKTFNYCLPVIREQHYHDTARKERVSHETDRGHAKHGRSSPASGGSTRSPVGQGYYDQLYPGLIQSL</sequence>
<evidence type="ECO:0000313" key="3">
    <source>
        <dbReference type="Proteomes" id="UP000272528"/>
    </source>
</evidence>
<feature type="region of interest" description="Disordered" evidence="1">
    <location>
        <begin position="264"/>
        <end position="300"/>
    </location>
</feature>
<proteinExistence type="predicted"/>
<evidence type="ECO:0000256" key="1">
    <source>
        <dbReference type="SAM" id="MobiDB-lite"/>
    </source>
</evidence>
<feature type="compositionally biased region" description="Basic and acidic residues" evidence="1">
    <location>
        <begin position="264"/>
        <end position="278"/>
    </location>
</feature>
<evidence type="ECO:0000313" key="2">
    <source>
        <dbReference type="EMBL" id="AZN43377.1"/>
    </source>
</evidence>
<dbReference type="OrthoDB" id="1821976at2"/>
<reference evidence="3" key="1">
    <citation type="submission" date="2018-12" db="EMBL/GenBank/DDBJ databases">
        <title>Genome sequence of Peanibacillus sp.</title>
        <authorList>
            <person name="Subramani G."/>
            <person name="Srinivasan S."/>
            <person name="Kim M.K."/>
        </authorList>
    </citation>
    <scope>NUCLEOTIDE SEQUENCE [LARGE SCALE GENOMIC DNA]</scope>
    <source>
        <strain evidence="3">18JY67-1</strain>
    </source>
</reference>
<dbReference type="InterPro" id="IPR036388">
    <property type="entry name" value="WH-like_DNA-bd_sf"/>
</dbReference>
<dbReference type="Gene3D" id="1.10.10.10">
    <property type="entry name" value="Winged helix-like DNA-binding domain superfamily/Winged helix DNA-binding domain"/>
    <property type="match status" value="1"/>
</dbReference>
<feature type="compositionally biased region" description="Polar residues" evidence="1">
    <location>
        <begin position="286"/>
        <end position="296"/>
    </location>
</feature>
<dbReference type="AlphaFoldDB" id="A0A3S9AC75"/>
<dbReference type="KEGG" id="palb:EJC50_29560"/>
<name>A0A3S9AC75_9BACL</name>
<dbReference type="InterPro" id="IPR036390">
    <property type="entry name" value="WH_DNA-bd_sf"/>
</dbReference>
<accession>A0A3S9AC75</accession>
<organism evidence="2 3">
    <name type="scientific">Paenibacillus albus</name>
    <dbReference type="NCBI Taxonomy" id="2495582"/>
    <lineage>
        <taxon>Bacteria</taxon>
        <taxon>Bacillati</taxon>
        <taxon>Bacillota</taxon>
        <taxon>Bacilli</taxon>
        <taxon>Bacillales</taxon>
        <taxon>Paenibacillaceae</taxon>
        <taxon>Paenibacillus</taxon>
    </lineage>
</organism>